<dbReference type="Proteomes" id="UP000095143">
    <property type="component" value="Unassembled WGS sequence"/>
</dbReference>
<dbReference type="CDD" id="cd04301">
    <property type="entry name" value="NAT_SF"/>
    <property type="match status" value="1"/>
</dbReference>
<accession>A0A1C2D9N1</accession>
<name>A0A1C2D9N1_9PSED</name>
<dbReference type="GO" id="GO:0016747">
    <property type="term" value="F:acyltransferase activity, transferring groups other than amino-acyl groups"/>
    <property type="evidence" value="ECO:0007669"/>
    <property type="project" value="InterPro"/>
</dbReference>
<reference evidence="2 3" key="1">
    <citation type="submission" date="2016-08" db="EMBL/GenBank/DDBJ databases">
        <title>Whole genome sequence of Pseudomonas graminis strain UASWS1507, a potential biological control agent for agriculture.</title>
        <authorList>
            <person name="Crovadore J."/>
            <person name="Calmin G."/>
            <person name="Chablais R."/>
            <person name="Cochard B."/>
            <person name="Lefort F."/>
        </authorList>
    </citation>
    <scope>NUCLEOTIDE SEQUENCE [LARGE SCALE GENOMIC DNA]</scope>
    <source>
        <strain evidence="2 3">UASWS1507</strain>
    </source>
</reference>
<dbReference type="InterPro" id="IPR000182">
    <property type="entry name" value="GNAT_dom"/>
</dbReference>
<protein>
    <submittedName>
        <fullName evidence="2">GNAT family N-acetyltransferase</fullName>
    </submittedName>
</protein>
<dbReference type="RefSeq" id="WP_065992708.1">
    <property type="nucleotide sequence ID" value="NZ_MDEN01000069.1"/>
</dbReference>
<evidence type="ECO:0000313" key="3">
    <source>
        <dbReference type="Proteomes" id="UP000095143"/>
    </source>
</evidence>
<dbReference type="EMBL" id="MDEN01000069">
    <property type="protein sequence ID" value="OCX11444.1"/>
    <property type="molecule type" value="Genomic_DNA"/>
</dbReference>
<dbReference type="InterPro" id="IPR016181">
    <property type="entry name" value="Acyl_CoA_acyltransferase"/>
</dbReference>
<dbReference type="PROSITE" id="PS51186">
    <property type="entry name" value="GNAT"/>
    <property type="match status" value="1"/>
</dbReference>
<feature type="domain" description="N-acetyltransferase" evidence="1">
    <location>
        <begin position="1"/>
        <end position="125"/>
    </location>
</feature>
<dbReference type="AlphaFoldDB" id="A0A1C2D9N1"/>
<comment type="caution">
    <text evidence="2">The sequence shown here is derived from an EMBL/GenBank/DDBJ whole genome shotgun (WGS) entry which is preliminary data.</text>
</comment>
<evidence type="ECO:0000313" key="2">
    <source>
        <dbReference type="EMBL" id="OCX11444.1"/>
    </source>
</evidence>
<sequence>MPDIQFSTLPDVQRPLLEKFYRAHRSSMRARGEAQVWVARQPGIIGALCLTPVAGGHWLTGLFIAPAERGRGVAASLIAAALTSVEGNVWLFCEPELGGFYQRLGFTGVADLPQELAARLARYRQTKSLISLVRCAD</sequence>
<proteinExistence type="predicted"/>
<gene>
    <name evidence="2" type="ORF">BBI10_24985</name>
</gene>
<evidence type="ECO:0000259" key="1">
    <source>
        <dbReference type="PROSITE" id="PS51186"/>
    </source>
</evidence>
<keyword evidence="2" id="KW-0808">Transferase</keyword>
<organism evidence="2 3">
    <name type="scientific">Pseudomonas graminis</name>
    <dbReference type="NCBI Taxonomy" id="158627"/>
    <lineage>
        <taxon>Bacteria</taxon>
        <taxon>Pseudomonadati</taxon>
        <taxon>Pseudomonadota</taxon>
        <taxon>Gammaproteobacteria</taxon>
        <taxon>Pseudomonadales</taxon>
        <taxon>Pseudomonadaceae</taxon>
        <taxon>Pseudomonas</taxon>
    </lineage>
</organism>
<dbReference type="Pfam" id="PF13508">
    <property type="entry name" value="Acetyltransf_7"/>
    <property type="match status" value="1"/>
</dbReference>
<dbReference type="Gene3D" id="3.40.630.30">
    <property type="match status" value="1"/>
</dbReference>
<dbReference type="OrthoDB" id="8780005at2"/>
<dbReference type="SUPFAM" id="SSF55729">
    <property type="entry name" value="Acyl-CoA N-acyltransferases (Nat)"/>
    <property type="match status" value="1"/>
</dbReference>